<dbReference type="InterPro" id="IPR018094">
    <property type="entry name" value="Thymidylate_kinase"/>
</dbReference>
<dbReference type="RefSeq" id="WP_215216740.1">
    <property type="nucleotide sequence ID" value="NZ_CP075587.1"/>
</dbReference>
<evidence type="ECO:0000256" key="2">
    <source>
        <dbReference type="ARBA" id="ARBA00022679"/>
    </source>
</evidence>
<evidence type="ECO:0000313" key="11">
    <source>
        <dbReference type="Proteomes" id="UP000826014"/>
    </source>
</evidence>
<feature type="binding site" evidence="8">
    <location>
        <begin position="12"/>
        <end position="19"/>
    </location>
    <ligand>
        <name>ATP</name>
        <dbReference type="ChEBI" id="CHEBI:30616"/>
    </ligand>
</feature>
<sequence length="211" mass="24427">MQHQGHLITFEGGEGVGKTTLIDALYQYLQNSRQDVIKTRAPGGTEIGRLIREILLNQHQDKMSYLCELFLFLADRSQHVDELILPALKQRKIVLCDRFNDSTIAYQAAGRHQEERQIGDLCAFASLHVPIQLTFYLDLDPGLALKRVDRMKDRDRIEAENIAFHKKIRQAFHALIEKDPKRFVILDASLDPSEVFEIAKRHLDEFLQTYR</sequence>
<accession>A0ABX8V0Q9</accession>
<keyword evidence="11" id="KW-1185">Reference proteome</keyword>
<dbReference type="Proteomes" id="UP000826014">
    <property type="component" value="Chromosome"/>
</dbReference>
<dbReference type="PANTHER" id="PTHR10344">
    <property type="entry name" value="THYMIDYLATE KINASE"/>
    <property type="match status" value="1"/>
</dbReference>
<evidence type="ECO:0000313" key="10">
    <source>
        <dbReference type="EMBL" id="QYF48808.1"/>
    </source>
</evidence>
<proteinExistence type="inferred from homology"/>
<organism evidence="10 11">
    <name type="scientific">Candidatus Rhabdochlamydia oedothoracis</name>
    <dbReference type="NCBI Taxonomy" id="2720720"/>
    <lineage>
        <taxon>Bacteria</taxon>
        <taxon>Pseudomonadati</taxon>
        <taxon>Chlamydiota</taxon>
        <taxon>Chlamydiia</taxon>
        <taxon>Parachlamydiales</taxon>
        <taxon>Candidatus Rhabdochlamydiaceae</taxon>
        <taxon>Candidatus Rhabdochlamydia</taxon>
    </lineage>
</organism>
<keyword evidence="6 8" id="KW-0067">ATP-binding</keyword>
<dbReference type="GO" id="GO:0004798">
    <property type="term" value="F:dTMP kinase activity"/>
    <property type="evidence" value="ECO:0007669"/>
    <property type="project" value="UniProtKB-EC"/>
</dbReference>
<dbReference type="NCBIfam" id="TIGR00041">
    <property type="entry name" value="DTMP_kinase"/>
    <property type="match status" value="1"/>
</dbReference>
<dbReference type="EMBL" id="CP075587">
    <property type="protein sequence ID" value="QYF48808.1"/>
    <property type="molecule type" value="Genomic_DNA"/>
</dbReference>
<keyword evidence="5 8" id="KW-0418">Kinase</keyword>
<dbReference type="CDD" id="cd01672">
    <property type="entry name" value="TMPK"/>
    <property type="match status" value="1"/>
</dbReference>
<evidence type="ECO:0000256" key="8">
    <source>
        <dbReference type="HAMAP-Rule" id="MF_00165"/>
    </source>
</evidence>
<gene>
    <name evidence="8" type="primary">tmk</name>
    <name evidence="10" type="ORF">RHABOEDO_001029</name>
</gene>
<comment type="function">
    <text evidence="8">Phosphorylation of dTMP to form dTDP in both de novo and salvage pathways of dTTP synthesis.</text>
</comment>
<dbReference type="InterPro" id="IPR018095">
    <property type="entry name" value="Thymidylate_kin_CS"/>
</dbReference>
<dbReference type="SUPFAM" id="SSF52540">
    <property type="entry name" value="P-loop containing nucleoside triphosphate hydrolases"/>
    <property type="match status" value="1"/>
</dbReference>
<reference evidence="10 11" key="1">
    <citation type="journal article" date="2022" name="bioRxiv">
        <title>Ecology and evolution of chlamydial symbionts of arthropods.</title>
        <authorList>
            <person name="Halter T."/>
            <person name="Koestlbacher S."/>
            <person name="Collingro A."/>
            <person name="Sixt B.S."/>
            <person name="Toenshoff E.R."/>
            <person name="Hendrickx F."/>
            <person name="Kostanjsek R."/>
            <person name="Horn M."/>
        </authorList>
    </citation>
    <scope>NUCLEOTIDE SEQUENCE [LARGE SCALE GENOMIC DNA]</scope>
    <source>
        <strain evidence="10">W744xW776</strain>
    </source>
</reference>
<dbReference type="Gene3D" id="3.40.50.300">
    <property type="entry name" value="P-loop containing nucleotide triphosphate hydrolases"/>
    <property type="match status" value="1"/>
</dbReference>
<evidence type="ECO:0000256" key="1">
    <source>
        <dbReference type="ARBA" id="ARBA00009776"/>
    </source>
</evidence>
<keyword evidence="4 8" id="KW-0547">Nucleotide-binding</keyword>
<comment type="similarity">
    <text evidence="1 8">Belongs to the thymidylate kinase family.</text>
</comment>
<dbReference type="PROSITE" id="PS01331">
    <property type="entry name" value="THYMIDYLATE_KINASE"/>
    <property type="match status" value="1"/>
</dbReference>
<dbReference type="Pfam" id="PF02223">
    <property type="entry name" value="Thymidylate_kin"/>
    <property type="match status" value="1"/>
</dbReference>
<comment type="catalytic activity">
    <reaction evidence="7 8">
        <text>dTMP + ATP = dTDP + ADP</text>
        <dbReference type="Rhea" id="RHEA:13517"/>
        <dbReference type="ChEBI" id="CHEBI:30616"/>
        <dbReference type="ChEBI" id="CHEBI:58369"/>
        <dbReference type="ChEBI" id="CHEBI:63528"/>
        <dbReference type="ChEBI" id="CHEBI:456216"/>
        <dbReference type="EC" id="2.7.4.9"/>
    </reaction>
</comment>
<feature type="domain" description="Thymidylate kinase-like" evidence="9">
    <location>
        <begin position="10"/>
        <end position="195"/>
    </location>
</feature>
<dbReference type="InterPro" id="IPR027417">
    <property type="entry name" value="P-loop_NTPase"/>
</dbReference>
<keyword evidence="3 8" id="KW-0545">Nucleotide biosynthesis</keyword>
<evidence type="ECO:0000256" key="7">
    <source>
        <dbReference type="ARBA" id="ARBA00048743"/>
    </source>
</evidence>
<dbReference type="PANTHER" id="PTHR10344:SF4">
    <property type="entry name" value="UMP-CMP KINASE 2, MITOCHONDRIAL"/>
    <property type="match status" value="1"/>
</dbReference>
<name>A0ABX8V0Q9_9BACT</name>
<dbReference type="EC" id="2.7.4.9" evidence="8"/>
<evidence type="ECO:0000256" key="3">
    <source>
        <dbReference type="ARBA" id="ARBA00022727"/>
    </source>
</evidence>
<dbReference type="InterPro" id="IPR039430">
    <property type="entry name" value="Thymidylate_kin-like_dom"/>
</dbReference>
<keyword evidence="2 8" id="KW-0808">Transferase</keyword>
<evidence type="ECO:0000256" key="4">
    <source>
        <dbReference type="ARBA" id="ARBA00022741"/>
    </source>
</evidence>
<evidence type="ECO:0000259" key="9">
    <source>
        <dbReference type="Pfam" id="PF02223"/>
    </source>
</evidence>
<protein>
    <recommendedName>
        <fullName evidence="8">Thymidylate kinase</fullName>
        <ecNumber evidence="8">2.7.4.9</ecNumber>
    </recommendedName>
    <alternativeName>
        <fullName evidence="8">dTMP kinase</fullName>
    </alternativeName>
</protein>
<dbReference type="HAMAP" id="MF_00165">
    <property type="entry name" value="Thymidylate_kinase"/>
    <property type="match status" value="1"/>
</dbReference>
<evidence type="ECO:0000256" key="6">
    <source>
        <dbReference type="ARBA" id="ARBA00022840"/>
    </source>
</evidence>
<evidence type="ECO:0000256" key="5">
    <source>
        <dbReference type="ARBA" id="ARBA00022777"/>
    </source>
</evidence>